<dbReference type="InterPro" id="IPR029037">
    <property type="entry name" value="DUF1407/YfgJ-like_sf"/>
</dbReference>
<keyword evidence="1" id="KW-1133">Transmembrane helix</keyword>
<dbReference type="Pfam" id="PF13248">
    <property type="entry name" value="Zn_ribbon_3"/>
    <property type="match status" value="1"/>
</dbReference>
<dbReference type="Gene3D" id="2.10.290.10">
    <property type="entry name" value="YfgJ-like"/>
    <property type="match status" value="1"/>
</dbReference>
<dbReference type="Proteomes" id="UP000199370">
    <property type="component" value="Unassembled WGS sequence"/>
</dbReference>
<evidence type="ECO:0000259" key="2">
    <source>
        <dbReference type="Pfam" id="PF13248"/>
    </source>
</evidence>
<organism evidence="3 4">
    <name type="scientific">Haloarchaeobius iranensis</name>
    <dbReference type="NCBI Taxonomy" id="996166"/>
    <lineage>
        <taxon>Archaea</taxon>
        <taxon>Methanobacteriati</taxon>
        <taxon>Methanobacteriota</taxon>
        <taxon>Stenosarchaea group</taxon>
        <taxon>Halobacteria</taxon>
        <taxon>Halobacteriales</taxon>
        <taxon>Halorubellaceae</taxon>
        <taxon>Haloarchaeobius</taxon>
    </lineage>
</organism>
<sequence>METTSEFDGSMAGLIVGLFLCLPVGIYYYISNKQEMWVCPECREAVRKGANTCPNCGEDLEDTGGMGHEHGTAGETEEF</sequence>
<dbReference type="OrthoDB" id="275099at2157"/>
<accession>A0A1G9UUW6</accession>
<feature type="domain" description="Putative zinc-ribbon" evidence="2">
    <location>
        <begin position="36"/>
        <end position="60"/>
    </location>
</feature>
<gene>
    <name evidence="3" type="ORF">SAMN05192554_10519</name>
</gene>
<dbReference type="RefSeq" id="WP_089732035.1">
    <property type="nucleotide sequence ID" value="NZ_FNIA01000005.1"/>
</dbReference>
<evidence type="ECO:0000313" key="4">
    <source>
        <dbReference type="Proteomes" id="UP000199370"/>
    </source>
</evidence>
<keyword evidence="1" id="KW-0812">Transmembrane</keyword>
<evidence type="ECO:0000313" key="3">
    <source>
        <dbReference type="EMBL" id="SDM63703.1"/>
    </source>
</evidence>
<keyword evidence="1" id="KW-0472">Membrane</keyword>
<feature type="transmembrane region" description="Helical" evidence="1">
    <location>
        <begin position="12"/>
        <end position="30"/>
    </location>
</feature>
<proteinExistence type="predicted"/>
<dbReference type="InterPro" id="IPR059113">
    <property type="entry name" value="Znf_ribbon"/>
</dbReference>
<dbReference type="AlphaFoldDB" id="A0A1G9UUW6"/>
<keyword evidence="4" id="KW-1185">Reference proteome</keyword>
<name>A0A1G9UUW6_9EURY</name>
<dbReference type="EMBL" id="FNIA01000005">
    <property type="protein sequence ID" value="SDM63703.1"/>
    <property type="molecule type" value="Genomic_DNA"/>
</dbReference>
<reference evidence="3 4" key="1">
    <citation type="submission" date="2016-10" db="EMBL/GenBank/DDBJ databases">
        <authorList>
            <person name="de Groot N.N."/>
        </authorList>
    </citation>
    <scope>NUCLEOTIDE SEQUENCE [LARGE SCALE GENOMIC DNA]</scope>
    <source>
        <strain evidence="4">EB21,IBRC-M 10013,KCTC 4048</strain>
    </source>
</reference>
<protein>
    <submittedName>
        <fullName evidence="3">Zinc-ribbon domain-containing protein</fullName>
    </submittedName>
</protein>
<evidence type="ECO:0000256" key="1">
    <source>
        <dbReference type="SAM" id="Phobius"/>
    </source>
</evidence>